<evidence type="ECO:0000256" key="4">
    <source>
        <dbReference type="ARBA" id="ARBA00011165"/>
    </source>
</evidence>
<dbReference type="RefSeq" id="WP_071176876.1">
    <property type="nucleotide sequence ID" value="NZ_CP017831.1"/>
</dbReference>
<dbReference type="InterPro" id="IPR010720">
    <property type="entry name" value="Alpha-L-AF_C"/>
</dbReference>
<dbReference type="SUPFAM" id="SSF51445">
    <property type="entry name" value="(Trans)glycosidases"/>
    <property type="match status" value="1"/>
</dbReference>
<evidence type="ECO:0000259" key="9">
    <source>
        <dbReference type="SMART" id="SM00813"/>
    </source>
</evidence>
<sequence>MKLHINEDHRLSHIEPEIYGHFSEHLGRCIYGGLYVGDDSKIDNVNGMRRDVVDALKDIKIPVLRWPGGNFADEYHWMDGIGPKEKRKKMINTHWGGVIEDNSFGTHEYFELCKQLGCKTYVNGNVGSGTVREMSEWVEYMTFNGVSPMADLRKENGHEEGWTVDYFGVGNENWGCGGNMTADYYGNKYRNYQTYVRCYNGNKPIKKVCCGPNADDYKWTREIFETCYRHPAPKGTHGFMDGFSVHYYVVVNDWEHKGSAKEFSKEEYYRAMRKAYYMDEIITINDHIMSEYDPDKEIAMLVDEWGCWHDVEEGTNPGFLFQQNSMRDAQVAGATLNIFNKHSDRVKMGCLAQIVNVLQSVILTEDDKMVLTPTYHVFHMYRHHQGADLLESYLEGDEKIGIGEDVASNVNESVSIDKDGIITVSLNNIDVDKDNIVEIDFREMEVASVEGAVLSGNMKDYNDFENPEKVVEKKFEGFEACGKVLKVTIPPCSLVTLRICRK</sequence>
<evidence type="ECO:0000256" key="5">
    <source>
        <dbReference type="ARBA" id="ARBA00012670"/>
    </source>
</evidence>
<comment type="catalytic activity">
    <reaction evidence="1">
        <text>Hydrolysis of terminal non-reducing alpha-L-arabinofuranoside residues in alpha-L-arabinosides.</text>
        <dbReference type="EC" id="3.2.1.55"/>
    </reaction>
</comment>
<evidence type="ECO:0000256" key="2">
    <source>
        <dbReference type="ARBA" id="ARBA00004881"/>
    </source>
</evidence>
<dbReference type="PANTHER" id="PTHR43576">
    <property type="entry name" value="ALPHA-L-ARABINOFURANOSIDASE C-RELATED"/>
    <property type="match status" value="1"/>
</dbReference>
<dbReference type="InterPro" id="IPR013780">
    <property type="entry name" value="Glyco_hydro_b"/>
</dbReference>
<dbReference type="KEGG" id="bhu:bhn_I2228"/>
<dbReference type="OrthoDB" id="9758333at2"/>
<accession>A0A1D9P430</accession>
<organism evidence="10 11">
    <name type="scientific">Butyrivibrio hungatei</name>
    <dbReference type="NCBI Taxonomy" id="185008"/>
    <lineage>
        <taxon>Bacteria</taxon>
        <taxon>Bacillati</taxon>
        <taxon>Bacillota</taxon>
        <taxon>Clostridia</taxon>
        <taxon>Lachnospirales</taxon>
        <taxon>Lachnospiraceae</taxon>
        <taxon>Butyrivibrio</taxon>
    </lineage>
</organism>
<feature type="domain" description="Alpha-L-arabinofuranosidase C-terminal" evidence="9">
    <location>
        <begin position="303"/>
        <end position="493"/>
    </location>
</feature>
<keyword evidence="8" id="KW-0326">Glycosidase</keyword>
<dbReference type="GO" id="GO:0046556">
    <property type="term" value="F:alpha-L-arabinofuranosidase activity"/>
    <property type="evidence" value="ECO:0007669"/>
    <property type="project" value="UniProtKB-EC"/>
</dbReference>
<dbReference type="GO" id="GO:0046373">
    <property type="term" value="P:L-arabinose metabolic process"/>
    <property type="evidence" value="ECO:0007669"/>
    <property type="project" value="InterPro"/>
</dbReference>
<keyword evidence="11" id="KW-1185">Reference proteome</keyword>
<dbReference type="EC" id="3.2.1.55" evidence="5"/>
<comment type="pathway">
    <text evidence="2">Glycan metabolism.</text>
</comment>
<evidence type="ECO:0000256" key="8">
    <source>
        <dbReference type="ARBA" id="ARBA00023295"/>
    </source>
</evidence>
<evidence type="ECO:0000256" key="7">
    <source>
        <dbReference type="ARBA" id="ARBA00023277"/>
    </source>
</evidence>
<dbReference type="Gene3D" id="3.20.20.80">
    <property type="entry name" value="Glycosidases"/>
    <property type="match status" value="1"/>
</dbReference>
<dbReference type="Pfam" id="PF22848">
    <property type="entry name" value="ASD1_dom"/>
    <property type="match status" value="1"/>
</dbReference>
<evidence type="ECO:0000256" key="6">
    <source>
        <dbReference type="ARBA" id="ARBA00022801"/>
    </source>
</evidence>
<keyword evidence="7" id="KW-0119">Carbohydrate metabolism</keyword>
<dbReference type="InterPro" id="IPR017853">
    <property type="entry name" value="GH"/>
</dbReference>
<comment type="subunit">
    <text evidence="4">Homohexamer; trimer of dimers.</text>
</comment>
<dbReference type="EMBL" id="CP017831">
    <property type="protein sequence ID" value="AOZ97261.1"/>
    <property type="molecule type" value="Genomic_DNA"/>
</dbReference>
<dbReference type="Gene3D" id="2.60.40.1180">
    <property type="entry name" value="Golgi alpha-mannosidase II"/>
    <property type="match status" value="1"/>
</dbReference>
<dbReference type="Pfam" id="PF06964">
    <property type="entry name" value="Alpha-L-AF_C"/>
    <property type="match status" value="1"/>
</dbReference>
<gene>
    <name evidence="10" type="ORF">bhn_I2228</name>
</gene>
<dbReference type="SUPFAM" id="SSF51011">
    <property type="entry name" value="Glycosyl hydrolase domain"/>
    <property type="match status" value="1"/>
</dbReference>
<dbReference type="GO" id="GO:0000272">
    <property type="term" value="P:polysaccharide catabolic process"/>
    <property type="evidence" value="ECO:0007669"/>
    <property type="project" value="TreeGrafter"/>
</dbReference>
<keyword evidence="6" id="KW-0378">Hydrolase</keyword>
<dbReference type="Proteomes" id="UP000179284">
    <property type="component" value="Chromosome I"/>
</dbReference>
<evidence type="ECO:0000256" key="3">
    <source>
        <dbReference type="ARBA" id="ARBA00007186"/>
    </source>
</evidence>
<dbReference type="PANTHER" id="PTHR43576:SF2">
    <property type="entry name" value="INTRACELLULAR EXO-ALPHA-L-ARABINOFURANOSIDASE 2"/>
    <property type="match status" value="1"/>
</dbReference>
<comment type="similarity">
    <text evidence="3">Belongs to the glycosyl hydrolase 51 family.</text>
</comment>
<evidence type="ECO:0000256" key="1">
    <source>
        <dbReference type="ARBA" id="ARBA00001462"/>
    </source>
</evidence>
<reference evidence="11" key="1">
    <citation type="submission" date="2016-10" db="EMBL/GenBank/DDBJ databases">
        <title>The complete genome sequence of the rumen bacterium Butyrivibrio hungatei MB2003.</title>
        <authorList>
            <person name="Palevich N."/>
            <person name="Kelly W.J."/>
            <person name="Leahy S.C."/>
            <person name="Altermann E."/>
            <person name="Rakonjac J."/>
            <person name="Attwood G.T."/>
        </authorList>
    </citation>
    <scope>NUCLEOTIDE SEQUENCE [LARGE SCALE GENOMIC DNA]</scope>
    <source>
        <strain evidence="11">MB2003</strain>
    </source>
</reference>
<evidence type="ECO:0000313" key="10">
    <source>
        <dbReference type="EMBL" id="AOZ97261.1"/>
    </source>
</evidence>
<dbReference type="SMART" id="SM00813">
    <property type="entry name" value="Alpha-L-AF_C"/>
    <property type="match status" value="1"/>
</dbReference>
<dbReference type="InterPro" id="IPR055235">
    <property type="entry name" value="ASD1_cat"/>
</dbReference>
<proteinExistence type="inferred from homology"/>
<protein>
    <recommendedName>
        <fullName evidence="5">non-reducing end alpha-L-arabinofuranosidase</fullName>
        <ecNumber evidence="5">3.2.1.55</ecNumber>
    </recommendedName>
</protein>
<evidence type="ECO:0000313" key="11">
    <source>
        <dbReference type="Proteomes" id="UP000179284"/>
    </source>
</evidence>
<dbReference type="AlphaFoldDB" id="A0A1D9P430"/>
<name>A0A1D9P430_9FIRM</name>